<evidence type="ECO:0000313" key="2">
    <source>
        <dbReference type="Proteomes" id="UP001149090"/>
    </source>
</evidence>
<protein>
    <recommendedName>
        <fullName evidence="3">PH domain-containing protein</fullName>
    </recommendedName>
</protein>
<dbReference type="Gene3D" id="2.30.29.30">
    <property type="entry name" value="Pleckstrin-homology domain (PH domain)/Phosphotyrosine-binding domain (PTB)"/>
    <property type="match status" value="1"/>
</dbReference>
<dbReference type="SUPFAM" id="SSF50729">
    <property type="entry name" value="PH domain-like"/>
    <property type="match status" value="1"/>
</dbReference>
<accession>A0A9Q0LD73</accession>
<organism evidence="1 2">
    <name type="scientific">Anaeramoeba ignava</name>
    <name type="common">Anaerobic marine amoeba</name>
    <dbReference type="NCBI Taxonomy" id="1746090"/>
    <lineage>
        <taxon>Eukaryota</taxon>
        <taxon>Metamonada</taxon>
        <taxon>Anaeramoebidae</taxon>
        <taxon>Anaeramoeba</taxon>
    </lineage>
</organism>
<dbReference type="Proteomes" id="UP001149090">
    <property type="component" value="Unassembled WGS sequence"/>
</dbReference>
<reference evidence="1" key="1">
    <citation type="submission" date="2022-10" db="EMBL/GenBank/DDBJ databases">
        <title>Novel sulphate-reducing endosymbionts in the free-living metamonad Anaeramoeba.</title>
        <authorList>
            <person name="Jerlstrom-Hultqvist J."/>
            <person name="Cepicka I."/>
            <person name="Gallot-Lavallee L."/>
            <person name="Salas-Leiva D."/>
            <person name="Curtis B.A."/>
            <person name="Zahonova K."/>
            <person name="Pipaliya S."/>
            <person name="Dacks J."/>
            <person name="Roger A.J."/>
        </authorList>
    </citation>
    <scope>NUCLEOTIDE SEQUENCE</scope>
    <source>
        <strain evidence="1">BMAN</strain>
    </source>
</reference>
<evidence type="ECO:0000313" key="1">
    <source>
        <dbReference type="EMBL" id="KAJ5070285.1"/>
    </source>
</evidence>
<gene>
    <name evidence="1" type="ORF">M0811_11133</name>
</gene>
<sequence>MKEYFKKILIDNLNYPINSTENILSDEKQFLMEVKRYICNGIQINKVKQDGNLESTKFLISLDLKFFYWQTNSAKMIQRMDFSLINTIIDGIETEIMKKAQKISSLDKSLCFSISTKKDPFDFVCDSVEQKQFWVNTLKIILKNIENQINLFQI</sequence>
<proteinExistence type="predicted"/>
<dbReference type="InterPro" id="IPR011993">
    <property type="entry name" value="PH-like_dom_sf"/>
</dbReference>
<evidence type="ECO:0008006" key="3">
    <source>
        <dbReference type="Google" id="ProtNLM"/>
    </source>
</evidence>
<dbReference type="AlphaFoldDB" id="A0A9Q0LD73"/>
<name>A0A9Q0LD73_ANAIG</name>
<comment type="caution">
    <text evidence="1">The sequence shown here is derived from an EMBL/GenBank/DDBJ whole genome shotgun (WGS) entry which is preliminary data.</text>
</comment>
<dbReference type="EMBL" id="JAPDFW010000097">
    <property type="protein sequence ID" value="KAJ5070285.1"/>
    <property type="molecule type" value="Genomic_DNA"/>
</dbReference>
<keyword evidence="2" id="KW-1185">Reference proteome</keyword>